<evidence type="ECO:0000256" key="9">
    <source>
        <dbReference type="ARBA" id="ARBA00048679"/>
    </source>
</evidence>
<comment type="catalytic activity">
    <reaction evidence="9">
        <text>L-seryl-[protein] + ATP = O-phospho-L-seryl-[protein] + ADP + H(+)</text>
        <dbReference type="Rhea" id="RHEA:17989"/>
        <dbReference type="Rhea" id="RHEA-COMP:9863"/>
        <dbReference type="Rhea" id="RHEA-COMP:11604"/>
        <dbReference type="ChEBI" id="CHEBI:15378"/>
        <dbReference type="ChEBI" id="CHEBI:29999"/>
        <dbReference type="ChEBI" id="CHEBI:30616"/>
        <dbReference type="ChEBI" id="CHEBI:83421"/>
        <dbReference type="ChEBI" id="CHEBI:456216"/>
        <dbReference type="EC" id="2.7.11.1"/>
    </reaction>
</comment>
<keyword evidence="4" id="KW-0808">Transferase</keyword>
<dbReference type="GO" id="GO:0035556">
    <property type="term" value="P:intracellular signal transduction"/>
    <property type="evidence" value="ECO:0007669"/>
    <property type="project" value="TreeGrafter"/>
</dbReference>
<comment type="caution">
    <text evidence="13">The sequence shown here is derived from an EMBL/GenBank/DDBJ whole genome shotgun (WGS) entry which is preliminary data.</text>
</comment>
<dbReference type="InterPro" id="IPR000719">
    <property type="entry name" value="Prot_kinase_dom"/>
</dbReference>
<dbReference type="GO" id="GO:0005524">
    <property type="term" value="F:ATP binding"/>
    <property type="evidence" value="ECO:0007669"/>
    <property type="project" value="UniProtKB-UniRule"/>
</dbReference>
<evidence type="ECO:0000256" key="8">
    <source>
        <dbReference type="ARBA" id="ARBA00047899"/>
    </source>
</evidence>
<dbReference type="Proteomes" id="UP001162060">
    <property type="component" value="Unassembled WGS sequence"/>
</dbReference>
<reference evidence="13" key="1">
    <citation type="submission" date="2024-01" db="EMBL/GenBank/DDBJ databases">
        <authorList>
            <person name="Webb A."/>
        </authorList>
    </citation>
    <scope>NUCLEOTIDE SEQUENCE</scope>
    <source>
        <strain evidence="13">Pm1</strain>
    </source>
</reference>
<dbReference type="Pfam" id="PF00069">
    <property type="entry name" value="Pkinase"/>
    <property type="match status" value="1"/>
</dbReference>
<feature type="binding site" evidence="10">
    <location>
        <position position="54"/>
    </location>
    <ligand>
        <name>ATP</name>
        <dbReference type="ChEBI" id="CHEBI:30616"/>
    </ligand>
</feature>
<dbReference type="Pfam" id="PF14593">
    <property type="entry name" value="PH_3"/>
    <property type="match status" value="1"/>
</dbReference>
<evidence type="ECO:0000256" key="6">
    <source>
        <dbReference type="ARBA" id="ARBA00022777"/>
    </source>
</evidence>
<accession>A0AAV1VE24</accession>
<dbReference type="InterPro" id="IPR033931">
    <property type="entry name" value="PDK1-typ_PH"/>
</dbReference>
<evidence type="ECO:0000313" key="13">
    <source>
        <dbReference type="EMBL" id="CAK7944358.1"/>
    </source>
</evidence>
<evidence type="ECO:0000256" key="3">
    <source>
        <dbReference type="ARBA" id="ARBA00022527"/>
    </source>
</evidence>
<dbReference type="EC" id="2.7.11.1" evidence="2"/>
<dbReference type="Gene3D" id="1.10.510.10">
    <property type="entry name" value="Transferase(Phosphotransferase) domain 1"/>
    <property type="match status" value="1"/>
</dbReference>
<keyword evidence="7 10" id="KW-0067">ATP-binding</keyword>
<keyword evidence="5 10" id="KW-0547">Nucleotide-binding</keyword>
<keyword evidence="6" id="KW-0418">Kinase</keyword>
<dbReference type="SUPFAM" id="SSF56112">
    <property type="entry name" value="Protein kinase-like (PK-like)"/>
    <property type="match status" value="1"/>
</dbReference>
<proteinExistence type="inferred from homology"/>
<dbReference type="FunFam" id="3.30.200.20:FF:000042">
    <property type="entry name" value="Aurora kinase A"/>
    <property type="match status" value="1"/>
</dbReference>
<comment type="similarity">
    <text evidence="1">Belongs to the protein kinase superfamily. AGC Ser/Thr protein kinase family. PDPK1 subfamily.</text>
</comment>
<dbReference type="FunFam" id="1.10.510.10:FF:000833">
    <property type="entry name" value="AGC family protein kinase"/>
    <property type="match status" value="1"/>
</dbReference>
<evidence type="ECO:0000259" key="12">
    <source>
        <dbReference type="PROSITE" id="PS50011"/>
    </source>
</evidence>
<dbReference type="EMBL" id="CAKLBY020000307">
    <property type="protein sequence ID" value="CAK7944358.1"/>
    <property type="molecule type" value="Genomic_DNA"/>
</dbReference>
<feature type="domain" description="Protein kinase" evidence="12">
    <location>
        <begin position="16"/>
        <end position="289"/>
    </location>
</feature>
<dbReference type="InterPro" id="IPR017441">
    <property type="entry name" value="Protein_kinase_ATP_BS"/>
</dbReference>
<evidence type="ECO:0000256" key="10">
    <source>
        <dbReference type="PROSITE-ProRule" id="PRU10141"/>
    </source>
</evidence>
<protein>
    <recommendedName>
        <fullName evidence="2">non-specific serine/threonine protein kinase</fullName>
        <ecNumber evidence="2">2.7.11.1</ecNumber>
    </recommendedName>
</protein>
<dbReference type="InterPro" id="IPR050236">
    <property type="entry name" value="Ser_Thr_kinase_AGC"/>
</dbReference>
<dbReference type="PANTHER" id="PTHR24356:SF163">
    <property type="entry name" value="3-PHOSPHOINOSITIDE-DEPENDENT PROTEIN KINASE 1-RELATED"/>
    <property type="match status" value="1"/>
</dbReference>
<keyword evidence="3 11" id="KW-0723">Serine/threonine-protein kinase</keyword>
<dbReference type="AlphaFoldDB" id="A0AAV1VE24"/>
<gene>
    <name evidence="13" type="ORF">PM001_LOCUS29508</name>
</gene>
<dbReference type="PROSITE" id="PS50011">
    <property type="entry name" value="PROTEIN_KINASE_DOM"/>
    <property type="match status" value="1"/>
</dbReference>
<dbReference type="PROSITE" id="PS00107">
    <property type="entry name" value="PROTEIN_KINASE_ATP"/>
    <property type="match status" value="1"/>
</dbReference>
<evidence type="ECO:0000256" key="2">
    <source>
        <dbReference type="ARBA" id="ARBA00012513"/>
    </source>
</evidence>
<dbReference type="Gene3D" id="2.30.29.30">
    <property type="entry name" value="Pleckstrin-homology domain (PH domain)/Phosphotyrosine-binding domain (PTB)"/>
    <property type="match status" value="1"/>
</dbReference>
<evidence type="ECO:0000256" key="7">
    <source>
        <dbReference type="ARBA" id="ARBA00022840"/>
    </source>
</evidence>
<dbReference type="GO" id="GO:0004674">
    <property type="term" value="F:protein serine/threonine kinase activity"/>
    <property type="evidence" value="ECO:0007669"/>
    <property type="project" value="UniProtKB-KW"/>
</dbReference>
<evidence type="ECO:0000313" key="14">
    <source>
        <dbReference type="Proteomes" id="UP001162060"/>
    </source>
</evidence>
<dbReference type="SUPFAM" id="SSF50729">
    <property type="entry name" value="PH domain-like"/>
    <property type="match status" value="1"/>
</dbReference>
<dbReference type="InterPro" id="IPR008271">
    <property type="entry name" value="Ser/Thr_kinase_AS"/>
</dbReference>
<dbReference type="Gene3D" id="3.30.200.20">
    <property type="entry name" value="Phosphorylase Kinase, domain 1"/>
    <property type="match status" value="1"/>
</dbReference>
<dbReference type="SMART" id="SM00220">
    <property type="entry name" value="S_TKc"/>
    <property type="match status" value="1"/>
</dbReference>
<name>A0AAV1VE24_9STRA</name>
<organism evidence="13 14">
    <name type="scientific">Peronospora matthiolae</name>
    <dbReference type="NCBI Taxonomy" id="2874970"/>
    <lineage>
        <taxon>Eukaryota</taxon>
        <taxon>Sar</taxon>
        <taxon>Stramenopiles</taxon>
        <taxon>Oomycota</taxon>
        <taxon>Peronosporomycetes</taxon>
        <taxon>Peronosporales</taxon>
        <taxon>Peronosporaceae</taxon>
        <taxon>Peronospora</taxon>
    </lineage>
</organism>
<evidence type="ECO:0000256" key="11">
    <source>
        <dbReference type="RuleBase" id="RU000304"/>
    </source>
</evidence>
<dbReference type="InterPro" id="IPR011009">
    <property type="entry name" value="Kinase-like_dom_sf"/>
</dbReference>
<evidence type="ECO:0000256" key="5">
    <source>
        <dbReference type="ARBA" id="ARBA00022741"/>
    </source>
</evidence>
<evidence type="ECO:0000256" key="4">
    <source>
        <dbReference type="ARBA" id="ARBA00022679"/>
    </source>
</evidence>
<comment type="catalytic activity">
    <reaction evidence="8">
        <text>L-threonyl-[protein] + ATP = O-phospho-L-threonyl-[protein] + ADP + H(+)</text>
        <dbReference type="Rhea" id="RHEA:46608"/>
        <dbReference type="Rhea" id="RHEA-COMP:11060"/>
        <dbReference type="Rhea" id="RHEA-COMP:11605"/>
        <dbReference type="ChEBI" id="CHEBI:15378"/>
        <dbReference type="ChEBI" id="CHEBI:30013"/>
        <dbReference type="ChEBI" id="CHEBI:30616"/>
        <dbReference type="ChEBI" id="CHEBI:61977"/>
        <dbReference type="ChEBI" id="CHEBI:456216"/>
        <dbReference type="EC" id="2.7.11.1"/>
    </reaction>
</comment>
<dbReference type="PANTHER" id="PTHR24356">
    <property type="entry name" value="SERINE/THREONINE-PROTEIN KINASE"/>
    <property type="match status" value="1"/>
</dbReference>
<dbReference type="InterPro" id="IPR039046">
    <property type="entry name" value="PDPK1"/>
</dbReference>
<sequence length="454" mass="51193">MTPAHVETAAPEASNFFFGTVLGQGSYAKVFHAQMKTSRADFAVKVMDQSFIRKENKTSFVLTERKVMSRLAHPNVVKFYCSFRDHHSLYLVMELCRGGDFFGLIINEYQKHQQEGTTDAACSLELTQFYTAELTNALEYIHTQRVIHRDIKPDNLLLSAEGHLKVTDFGTAKDQNGESSDVCQFCGTASYVSPEVLHDEPASRAADLWAMGCLIFQMFTGRAPFVAENDYLTFQVIINHSSDSFEFPSSVPEVAQDLIRKLLVQNPDERIGAAQNEAGYAALKNHAFFEGIEWDAIRDQTPPFSPPKLELSEPTLDGASDNWTVAEYFTGDFSESASTEFSSKRSRSNSSVQRNRPPCIGYSEQIRFESTVKIRSKMFSRTRDLYLTDAPRLVVASSWSGRCKREMFLTPETSVKEIDPHTFDVESRSDTIRIRDCSHLAHQWARAISEAVSE</sequence>
<dbReference type="InterPro" id="IPR011993">
    <property type="entry name" value="PH-like_dom_sf"/>
</dbReference>
<dbReference type="PROSITE" id="PS00108">
    <property type="entry name" value="PROTEIN_KINASE_ST"/>
    <property type="match status" value="1"/>
</dbReference>
<evidence type="ECO:0000256" key="1">
    <source>
        <dbReference type="ARBA" id="ARBA00010006"/>
    </source>
</evidence>
<dbReference type="CDD" id="cd05581">
    <property type="entry name" value="STKc_PDK1"/>
    <property type="match status" value="1"/>
</dbReference>